<feature type="transmembrane region" description="Helical" evidence="9">
    <location>
        <begin position="400"/>
        <end position="423"/>
    </location>
</feature>
<feature type="transmembrane region" description="Helical" evidence="9">
    <location>
        <begin position="266"/>
        <end position="287"/>
    </location>
</feature>
<dbReference type="FunFam" id="1.20.1250.20:FF:000055">
    <property type="entry name" value="Facilitated trehalose transporter Tret1-2 homolog"/>
    <property type="match status" value="1"/>
</dbReference>
<dbReference type="PANTHER" id="PTHR48021">
    <property type="match status" value="1"/>
</dbReference>
<evidence type="ECO:0000256" key="6">
    <source>
        <dbReference type="ARBA" id="ARBA00023180"/>
    </source>
</evidence>
<feature type="transmembrane region" description="Helical" evidence="9">
    <location>
        <begin position="155"/>
        <end position="173"/>
    </location>
</feature>
<dbReference type="PROSITE" id="PS00217">
    <property type="entry name" value="SUGAR_TRANSPORT_2"/>
    <property type="match status" value="1"/>
</dbReference>
<dbReference type="PRINTS" id="PR00171">
    <property type="entry name" value="SUGRTRNSPORT"/>
</dbReference>
<dbReference type="InterPro" id="IPR020846">
    <property type="entry name" value="MFS_dom"/>
</dbReference>
<evidence type="ECO:0000256" key="5">
    <source>
        <dbReference type="ARBA" id="ARBA00023136"/>
    </source>
</evidence>
<sequence>MSEQSLISDPAPNMRFSFPGSRGNLYYSVFAADLASAAAGTHFSWSSPTLPKLEAADSWLPINAEQASWIGSLTALGTVFGPFLGSWLVNTIGRRWAIVTSVMICFVAWIILLFANSVWIIYIGRFIGGAGGGIAFLACPMYVAEISEPEVRGALGSLFAFFLVAGYLIEYAFGPYVSYSVLIFLNFIPTVLFLLCISLTPESPYYFLREGETSKALESLTWLRKGRRPEEIQKELSEIETEVRRSMAEKVGISDLVATVGNRRGLVISLGVVAGQQISGVNVDLFYAQNIFIMAGSSFSSSASTLIVGVILFVAGGFAPPLARIFGMKNVLLLSAIGMAIFQFVLGMYFYLSSTGYDMTAYGWLPVTSMVLFILTYTVGYGPLPWAVMAEMFPTNVKALASAITASFCWFIAFLLTKFFNIVSELLGTYFPFFLFCGLCVITAIFTIFVVPDTRGMTMQEILDLLNKRPATTSHSGTTSDETLGA</sequence>
<dbReference type="InterPro" id="IPR003663">
    <property type="entry name" value="Sugar/inositol_transpt"/>
</dbReference>
<feature type="transmembrane region" description="Helical" evidence="9">
    <location>
        <begin position="120"/>
        <end position="143"/>
    </location>
</feature>
<dbReference type="SUPFAM" id="SSF103473">
    <property type="entry name" value="MFS general substrate transporter"/>
    <property type="match status" value="1"/>
</dbReference>
<feature type="transmembrane region" description="Helical" evidence="9">
    <location>
        <begin position="429"/>
        <end position="451"/>
    </location>
</feature>
<protein>
    <recommendedName>
        <fullName evidence="10">Major facilitator superfamily (MFS) profile domain-containing protein</fullName>
    </recommendedName>
</protein>
<dbReference type="GO" id="GO:0005886">
    <property type="term" value="C:plasma membrane"/>
    <property type="evidence" value="ECO:0007669"/>
    <property type="project" value="UniProtKB-SubCell"/>
</dbReference>
<dbReference type="InterPro" id="IPR036259">
    <property type="entry name" value="MFS_trans_sf"/>
</dbReference>
<accession>A0A1B6FCQ0</accession>
<feature type="transmembrane region" description="Helical" evidence="9">
    <location>
        <begin position="331"/>
        <end position="352"/>
    </location>
</feature>
<organism evidence="11">
    <name type="scientific">Cuerna arida</name>
    <dbReference type="NCBI Taxonomy" id="1464854"/>
    <lineage>
        <taxon>Eukaryota</taxon>
        <taxon>Metazoa</taxon>
        <taxon>Ecdysozoa</taxon>
        <taxon>Arthropoda</taxon>
        <taxon>Hexapoda</taxon>
        <taxon>Insecta</taxon>
        <taxon>Pterygota</taxon>
        <taxon>Neoptera</taxon>
        <taxon>Paraneoptera</taxon>
        <taxon>Hemiptera</taxon>
        <taxon>Auchenorrhyncha</taxon>
        <taxon>Membracoidea</taxon>
        <taxon>Cicadellidae</taxon>
        <taxon>Cicadellinae</taxon>
        <taxon>Proconiini</taxon>
        <taxon>Cuerna</taxon>
    </lineage>
</organism>
<gene>
    <name evidence="11" type="ORF">g.36582</name>
</gene>
<evidence type="ECO:0000256" key="2">
    <source>
        <dbReference type="ARBA" id="ARBA00022475"/>
    </source>
</evidence>
<feature type="transmembrane region" description="Helical" evidence="9">
    <location>
        <begin position="67"/>
        <end position="89"/>
    </location>
</feature>
<comment type="subcellular location">
    <subcellularLocation>
        <location evidence="1">Cell membrane</location>
        <topology evidence="1">Multi-pass membrane protein</topology>
    </subcellularLocation>
</comment>
<dbReference type="InterPro" id="IPR005829">
    <property type="entry name" value="Sugar_transporter_CS"/>
</dbReference>
<dbReference type="PANTHER" id="PTHR48021:SF47">
    <property type="entry name" value="GH17672P"/>
    <property type="match status" value="1"/>
</dbReference>
<keyword evidence="3 9" id="KW-0812">Transmembrane</keyword>
<dbReference type="NCBIfam" id="TIGR00879">
    <property type="entry name" value="SP"/>
    <property type="match status" value="1"/>
</dbReference>
<dbReference type="InterPro" id="IPR050549">
    <property type="entry name" value="MFS_Trehalose_Transporter"/>
</dbReference>
<evidence type="ECO:0000313" key="11">
    <source>
        <dbReference type="EMBL" id="JAS47977.1"/>
    </source>
</evidence>
<keyword evidence="8" id="KW-0813">Transport</keyword>
<evidence type="ECO:0000256" key="9">
    <source>
        <dbReference type="SAM" id="Phobius"/>
    </source>
</evidence>
<dbReference type="AlphaFoldDB" id="A0A1B6FCQ0"/>
<keyword evidence="2" id="KW-1003">Cell membrane</keyword>
<comment type="similarity">
    <text evidence="7">Belongs to the major facilitator superfamily. Sugar transporter (TC 2.A.1.1) family. Trehalose transporter subfamily.</text>
</comment>
<dbReference type="InterPro" id="IPR005828">
    <property type="entry name" value="MFS_sugar_transport-like"/>
</dbReference>
<feature type="transmembrane region" description="Helical" evidence="9">
    <location>
        <begin position="364"/>
        <end position="388"/>
    </location>
</feature>
<keyword evidence="6" id="KW-0325">Glycoprotein</keyword>
<evidence type="ECO:0000256" key="4">
    <source>
        <dbReference type="ARBA" id="ARBA00022989"/>
    </source>
</evidence>
<feature type="domain" description="Major facilitator superfamily (MFS) profile" evidence="10">
    <location>
        <begin position="28"/>
        <end position="455"/>
    </location>
</feature>
<keyword evidence="5 9" id="KW-0472">Membrane</keyword>
<dbReference type="PROSITE" id="PS50850">
    <property type="entry name" value="MFS"/>
    <property type="match status" value="1"/>
</dbReference>
<evidence type="ECO:0000256" key="3">
    <source>
        <dbReference type="ARBA" id="ARBA00022692"/>
    </source>
</evidence>
<reference evidence="11" key="1">
    <citation type="submission" date="2015-11" db="EMBL/GenBank/DDBJ databases">
        <title>De novo transcriptome assembly of four potential Pierce s Disease insect vectors from Arizona vineyards.</title>
        <authorList>
            <person name="Tassone E.E."/>
        </authorList>
    </citation>
    <scope>NUCLEOTIDE SEQUENCE</scope>
</reference>
<evidence type="ECO:0000256" key="7">
    <source>
        <dbReference type="ARBA" id="ARBA00024348"/>
    </source>
</evidence>
<dbReference type="Pfam" id="PF00083">
    <property type="entry name" value="Sugar_tr"/>
    <property type="match status" value="1"/>
</dbReference>
<proteinExistence type="inferred from homology"/>
<feature type="transmembrane region" description="Helical" evidence="9">
    <location>
        <begin position="96"/>
        <end position="114"/>
    </location>
</feature>
<evidence type="ECO:0000256" key="8">
    <source>
        <dbReference type="RuleBase" id="RU003346"/>
    </source>
</evidence>
<evidence type="ECO:0000256" key="1">
    <source>
        <dbReference type="ARBA" id="ARBA00004651"/>
    </source>
</evidence>
<dbReference type="GO" id="GO:0022857">
    <property type="term" value="F:transmembrane transporter activity"/>
    <property type="evidence" value="ECO:0007669"/>
    <property type="project" value="InterPro"/>
</dbReference>
<dbReference type="EMBL" id="GECZ01021792">
    <property type="protein sequence ID" value="JAS47977.1"/>
    <property type="molecule type" value="Transcribed_RNA"/>
</dbReference>
<feature type="transmembrane region" description="Helical" evidence="9">
    <location>
        <begin position="299"/>
        <end position="319"/>
    </location>
</feature>
<dbReference type="Gene3D" id="1.20.1250.20">
    <property type="entry name" value="MFS general substrate transporter like domains"/>
    <property type="match status" value="1"/>
</dbReference>
<feature type="transmembrane region" description="Helical" evidence="9">
    <location>
        <begin position="179"/>
        <end position="199"/>
    </location>
</feature>
<name>A0A1B6FCQ0_9HEMI</name>
<evidence type="ECO:0000259" key="10">
    <source>
        <dbReference type="PROSITE" id="PS50850"/>
    </source>
</evidence>
<keyword evidence="4 9" id="KW-1133">Transmembrane helix</keyword>